<accession>A0A6G1F1F8</accession>
<protein>
    <submittedName>
        <fullName evidence="2">Uncharacterized protein</fullName>
    </submittedName>
</protein>
<comment type="caution">
    <text evidence="2">The sequence shown here is derived from an EMBL/GenBank/DDBJ whole genome shotgun (WGS) entry which is preliminary data.</text>
</comment>
<reference evidence="2 3" key="1">
    <citation type="submission" date="2019-11" db="EMBL/GenBank/DDBJ databases">
        <title>Whole genome sequence of Oryza granulata.</title>
        <authorList>
            <person name="Li W."/>
        </authorList>
    </citation>
    <scope>NUCLEOTIDE SEQUENCE [LARGE SCALE GENOMIC DNA]</scope>
    <source>
        <strain evidence="3">cv. Menghai</strain>
        <tissue evidence="2">Leaf</tissue>
    </source>
</reference>
<feature type="compositionally biased region" description="Basic residues" evidence="1">
    <location>
        <begin position="37"/>
        <end position="52"/>
    </location>
</feature>
<dbReference type="OrthoDB" id="639593at2759"/>
<dbReference type="AlphaFoldDB" id="A0A6G1F1F8"/>
<name>A0A6G1F1F8_9ORYZ</name>
<organism evidence="2 3">
    <name type="scientific">Oryza meyeriana var. granulata</name>
    <dbReference type="NCBI Taxonomy" id="110450"/>
    <lineage>
        <taxon>Eukaryota</taxon>
        <taxon>Viridiplantae</taxon>
        <taxon>Streptophyta</taxon>
        <taxon>Embryophyta</taxon>
        <taxon>Tracheophyta</taxon>
        <taxon>Spermatophyta</taxon>
        <taxon>Magnoliopsida</taxon>
        <taxon>Liliopsida</taxon>
        <taxon>Poales</taxon>
        <taxon>Poaceae</taxon>
        <taxon>BOP clade</taxon>
        <taxon>Oryzoideae</taxon>
        <taxon>Oryzeae</taxon>
        <taxon>Oryzinae</taxon>
        <taxon>Oryza</taxon>
        <taxon>Oryza meyeriana</taxon>
    </lineage>
</organism>
<feature type="region of interest" description="Disordered" evidence="1">
    <location>
        <begin position="1"/>
        <end position="61"/>
    </location>
</feature>
<evidence type="ECO:0000313" key="3">
    <source>
        <dbReference type="Proteomes" id="UP000479710"/>
    </source>
</evidence>
<dbReference type="EMBL" id="SPHZ02000002">
    <property type="protein sequence ID" value="KAF0930758.1"/>
    <property type="molecule type" value="Genomic_DNA"/>
</dbReference>
<feature type="compositionally biased region" description="Polar residues" evidence="1">
    <location>
        <begin position="27"/>
        <end position="36"/>
    </location>
</feature>
<proteinExistence type="predicted"/>
<gene>
    <name evidence="2" type="ORF">E2562_034942</name>
</gene>
<evidence type="ECO:0000313" key="2">
    <source>
        <dbReference type="EMBL" id="KAF0930758.1"/>
    </source>
</evidence>
<dbReference type="Proteomes" id="UP000479710">
    <property type="component" value="Unassembled WGS sequence"/>
</dbReference>
<sequence length="85" mass="9637">MENNQDDITNNDLIAASENMEMEAINQRRQTASTSRKPPKDKREKNPKRHKQNGNIADMIEKDDIREIAALVRQTHVPGDGVARA</sequence>
<feature type="compositionally biased region" description="Polar residues" evidence="1">
    <location>
        <begin position="1"/>
        <end position="12"/>
    </location>
</feature>
<evidence type="ECO:0000256" key="1">
    <source>
        <dbReference type="SAM" id="MobiDB-lite"/>
    </source>
</evidence>
<keyword evidence="3" id="KW-1185">Reference proteome</keyword>